<keyword evidence="2" id="KW-0732">Signal</keyword>
<feature type="region of interest" description="Disordered" evidence="1">
    <location>
        <begin position="44"/>
        <end position="115"/>
    </location>
</feature>
<dbReference type="PROSITE" id="PS51257">
    <property type="entry name" value="PROKAR_LIPOPROTEIN"/>
    <property type="match status" value="1"/>
</dbReference>
<gene>
    <name evidence="3" type="ORF">NCTC13296_03952</name>
</gene>
<organism evidence="3 4">
    <name type="scientific">Rhodococcus gordoniae</name>
    <dbReference type="NCBI Taxonomy" id="223392"/>
    <lineage>
        <taxon>Bacteria</taxon>
        <taxon>Bacillati</taxon>
        <taxon>Actinomycetota</taxon>
        <taxon>Actinomycetes</taxon>
        <taxon>Mycobacteriales</taxon>
        <taxon>Nocardiaceae</taxon>
        <taxon>Rhodococcus</taxon>
    </lineage>
</organism>
<feature type="signal peptide" evidence="2">
    <location>
        <begin position="1"/>
        <end position="23"/>
    </location>
</feature>
<feature type="chain" id="PRO_5038623230" evidence="2">
    <location>
        <begin position="24"/>
        <end position="196"/>
    </location>
</feature>
<protein>
    <submittedName>
        <fullName evidence="3">Mycolyltransferase</fullName>
    </submittedName>
</protein>
<dbReference type="GO" id="GO:0016740">
    <property type="term" value="F:transferase activity"/>
    <property type="evidence" value="ECO:0007669"/>
    <property type="project" value="UniProtKB-KW"/>
</dbReference>
<keyword evidence="3" id="KW-0808">Transferase</keyword>
<dbReference type="AlphaFoldDB" id="A0A379M600"/>
<sequence>MKRIPRRRAALVAAAAAVGLVVAGCSDDQSAEDTVGSATSAVQSAAEGVASGAQSAVESITQGDDSPEASEPAADQSSAVPGPGGEQVELSGPILQKYNEVGGASSPLGAATGEQEEVGDGYVAEFEGGIIAWSPDTDSHIVWGEIRTAWEAAGGAGGDLGFPISDEEKNADGARSNFQFGYITWSPRAGTEVVQE</sequence>
<feature type="compositionally biased region" description="Polar residues" evidence="1">
    <location>
        <begin position="52"/>
        <end position="64"/>
    </location>
</feature>
<evidence type="ECO:0000313" key="3">
    <source>
        <dbReference type="EMBL" id="SUE17053.1"/>
    </source>
</evidence>
<dbReference type="RefSeq" id="WP_245207897.1">
    <property type="nucleotide sequence ID" value="NZ_LPZN01000044.1"/>
</dbReference>
<dbReference type="EMBL" id="UGVI01000001">
    <property type="protein sequence ID" value="SUE17053.1"/>
    <property type="molecule type" value="Genomic_DNA"/>
</dbReference>
<keyword evidence="4" id="KW-1185">Reference proteome</keyword>
<dbReference type="Proteomes" id="UP000254569">
    <property type="component" value="Unassembled WGS sequence"/>
</dbReference>
<dbReference type="InterPro" id="IPR013207">
    <property type="entry name" value="LGFP"/>
</dbReference>
<accession>A0A379M600</accession>
<evidence type="ECO:0000256" key="1">
    <source>
        <dbReference type="SAM" id="MobiDB-lite"/>
    </source>
</evidence>
<evidence type="ECO:0000313" key="4">
    <source>
        <dbReference type="Proteomes" id="UP000254569"/>
    </source>
</evidence>
<evidence type="ECO:0000256" key="2">
    <source>
        <dbReference type="SAM" id="SignalP"/>
    </source>
</evidence>
<dbReference type="Pfam" id="PF08310">
    <property type="entry name" value="LGFP"/>
    <property type="match status" value="2"/>
</dbReference>
<proteinExistence type="predicted"/>
<reference evidence="3 4" key="1">
    <citation type="submission" date="2018-06" db="EMBL/GenBank/DDBJ databases">
        <authorList>
            <consortium name="Pathogen Informatics"/>
            <person name="Doyle S."/>
        </authorList>
    </citation>
    <scope>NUCLEOTIDE SEQUENCE [LARGE SCALE GENOMIC DNA]</scope>
    <source>
        <strain evidence="3 4">NCTC13296</strain>
    </source>
</reference>
<name>A0A379M600_9NOCA</name>